<name>A0A9D9NK38_9BACT</name>
<reference evidence="6" key="1">
    <citation type="submission" date="2020-10" db="EMBL/GenBank/DDBJ databases">
        <authorList>
            <person name="Gilroy R."/>
        </authorList>
    </citation>
    <scope>NUCLEOTIDE SEQUENCE</scope>
    <source>
        <strain evidence="6">6919</strain>
    </source>
</reference>
<keyword evidence="1 4" id="KW-0812">Transmembrane</keyword>
<feature type="transmembrane region" description="Helical" evidence="4">
    <location>
        <begin position="351"/>
        <end position="369"/>
    </location>
</feature>
<keyword evidence="3 4" id="KW-0472">Membrane</keyword>
<dbReference type="Gene3D" id="1.20.1250.20">
    <property type="entry name" value="MFS general substrate transporter like domains"/>
    <property type="match status" value="1"/>
</dbReference>
<dbReference type="AlphaFoldDB" id="A0A9D9NK38"/>
<feature type="domain" description="Major facilitator superfamily (MFS) profile" evidence="5">
    <location>
        <begin position="24"/>
        <end position="400"/>
    </location>
</feature>
<accession>A0A9D9NK38</accession>
<feature type="transmembrane region" description="Helical" evidence="4">
    <location>
        <begin position="252"/>
        <end position="272"/>
    </location>
</feature>
<feature type="transmembrane region" description="Helical" evidence="4">
    <location>
        <begin position="60"/>
        <end position="79"/>
    </location>
</feature>
<feature type="transmembrane region" description="Helical" evidence="4">
    <location>
        <begin position="284"/>
        <end position="304"/>
    </location>
</feature>
<feature type="transmembrane region" description="Helical" evidence="4">
    <location>
        <begin position="25"/>
        <end position="48"/>
    </location>
</feature>
<dbReference type="EMBL" id="JADIMC010000059">
    <property type="protein sequence ID" value="MBO8476360.1"/>
    <property type="molecule type" value="Genomic_DNA"/>
</dbReference>
<keyword evidence="2 4" id="KW-1133">Transmembrane helix</keyword>
<evidence type="ECO:0000313" key="6">
    <source>
        <dbReference type="EMBL" id="MBO8476360.1"/>
    </source>
</evidence>
<feature type="transmembrane region" description="Helical" evidence="4">
    <location>
        <begin position="375"/>
        <end position="395"/>
    </location>
</feature>
<dbReference type="InterPro" id="IPR011701">
    <property type="entry name" value="MFS"/>
</dbReference>
<feature type="transmembrane region" description="Helical" evidence="4">
    <location>
        <begin position="178"/>
        <end position="199"/>
    </location>
</feature>
<dbReference type="SUPFAM" id="SSF103473">
    <property type="entry name" value="MFS general substrate transporter"/>
    <property type="match status" value="1"/>
</dbReference>
<protein>
    <submittedName>
        <fullName evidence="6">MFS transporter</fullName>
    </submittedName>
</protein>
<evidence type="ECO:0000256" key="4">
    <source>
        <dbReference type="SAM" id="Phobius"/>
    </source>
</evidence>
<dbReference type="CDD" id="cd17489">
    <property type="entry name" value="MFS_YfcJ_like"/>
    <property type="match status" value="1"/>
</dbReference>
<comment type="caution">
    <text evidence="6">The sequence shown here is derived from an EMBL/GenBank/DDBJ whole genome shotgun (WGS) entry which is preliminary data.</text>
</comment>
<feature type="transmembrane region" description="Helical" evidence="4">
    <location>
        <begin position="91"/>
        <end position="118"/>
    </location>
</feature>
<dbReference type="Proteomes" id="UP000823598">
    <property type="component" value="Unassembled WGS sequence"/>
</dbReference>
<feature type="transmembrane region" description="Helical" evidence="4">
    <location>
        <begin position="219"/>
        <end position="246"/>
    </location>
</feature>
<dbReference type="Pfam" id="PF07690">
    <property type="entry name" value="MFS_1"/>
    <property type="match status" value="1"/>
</dbReference>
<dbReference type="PROSITE" id="PS50850">
    <property type="entry name" value="MFS"/>
    <property type="match status" value="1"/>
</dbReference>
<sequence length="406" mass="44810">MIAKTDDFDPYAVDDGNHRLWNRNYILVMIANFLLFFSLYNLMPVLPIYLADECHAGKDVIGEVMSGFIITALMIRPFSGYIVDSFPRKKVLLICYGAFVVMNIGYVVFSTVLAIAIVRVLQGFAFGSTSVSNSTVAIDVLPSIRRSEGIGYYGISNNLAMAIGPSVALALYHNVPNIQIVFSVPLISALLGFLCVTAVKNKPRAIVKDAAPLSFDRFFLTCAIPEGLTLITFAFASATLTTYLAIYGKQELGIYSESGIYFLVMSVGLILSRVVTNKWVRKGYIVRNVKAGMLLVTAGFLIFNELHDDFSFYLSAFIIGLGYGTMCPSYQSMFINMAPNSRRGTANSSYLTSWDVGAGLGICSAGYIAEHTSYHTVYRICFGLCIIGGIIYYLYTSRHFTRLKIR</sequence>
<evidence type="ECO:0000256" key="1">
    <source>
        <dbReference type="ARBA" id="ARBA00022692"/>
    </source>
</evidence>
<dbReference type="GO" id="GO:0022857">
    <property type="term" value="F:transmembrane transporter activity"/>
    <property type="evidence" value="ECO:0007669"/>
    <property type="project" value="InterPro"/>
</dbReference>
<gene>
    <name evidence="6" type="ORF">IAB88_05140</name>
</gene>
<evidence type="ECO:0000256" key="3">
    <source>
        <dbReference type="ARBA" id="ARBA00023136"/>
    </source>
</evidence>
<evidence type="ECO:0000259" key="5">
    <source>
        <dbReference type="PROSITE" id="PS50850"/>
    </source>
</evidence>
<evidence type="ECO:0000256" key="2">
    <source>
        <dbReference type="ARBA" id="ARBA00022989"/>
    </source>
</evidence>
<feature type="transmembrane region" description="Helical" evidence="4">
    <location>
        <begin position="310"/>
        <end position="330"/>
    </location>
</feature>
<dbReference type="InterPro" id="IPR036259">
    <property type="entry name" value="MFS_trans_sf"/>
</dbReference>
<dbReference type="PANTHER" id="PTHR23531:SF2">
    <property type="entry name" value="PERMEASE"/>
    <property type="match status" value="1"/>
</dbReference>
<dbReference type="PANTHER" id="PTHR23531">
    <property type="entry name" value="QUINOLENE RESISTANCE PROTEIN NORA"/>
    <property type="match status" value="1"/>
</dbReference>
<proteinExistence type="predicted"/>
<organism evidence="6 7">
    <name type="scientific">Candidatus Limisoma faecipullorum</name>
    <dbReference type="NCBI Taxonomy" id="2840854"/>
    <lineage>
        <taxon>Bacteria</taxon>
        <taxon>Pseudomonadati</taxon>
        <taxon>Bacteroidota</taxon>
        <taxon>Bacteroidia</taxon>
        <taxon>Bacteroidales</taxon>
        <taxon>Candidatus Limisoma</taxon>
    </lineage>
</organism>
<evidence type="ECO:0000313" key="7">
    <source>
        <dbReference type="Proteomes" id="UP000823598"/>
    </source>
</evidence>
<dbReference type="InterPro" id="IPR052714">
    <property type="entry name" value="MFS_Exporter"/>
</dbReference>
<reference evidence="6" key="2">
    <citation type="journal article" date="2021" name="PeerJ">
        <title>Extensive microbial diversity within the chicken gut microbiome revealed by metagenomics and culture.</title>
        <authorList>
            <person name="Gilroy R."/>
            <person name="Ravi A."/>
            <person name="Getino M."/>
            <person name="Pursley I."/>
            <person name="Horton D.L."/>
            <person name="Alikhan N.F."/>
            <person name="Baker D."/>
            <person name="Gharbi K."/>
            <person name="Hall N."/>
            <person name="Watson M."/>
            <person name="Adriaenssens E.M."/>
            <person name="Foster-Nyarko E."/>
            <person name="Jarju S."/>
            <person name="Secka A."/>
            <person name="Antonio M."/>
            <person name="Oren A."/>
            <person name="Chaudhuri R.R."/>
            <person name="La Ragione R."/>
            <person name="Hildebrand F."/>
            <person name="Pallen M.J."/>
        </authorList>
    </citation>
    <scope>NUCLEOTIDE SEQUENCE</scope>
    <source>
        <strain evidence="6">6919</strain>
    </source>
</reference>
<dbReference type="InterPro" id="IPR020846">
    <property type="entry name" value="MFS_dom"/>
</dbReference>